<sequence>MAYTANVLRVMIASPSDITEARDAVEAAIHGWNDANAEGKKTILQPWRYETSSVPTLGDHPQALINSQGVDRSDIVFALFGSRLGSPTPEAISGTVEEIQRSRGQNKPVHIYFSAAPHPNDVDPEQLAGLREFKEEISQLGIFGEFNNPSQITHEVWRAIEYDIQQLSLAVPVIESSPNGVRFRAQPQQERELRDYDKKGKPRYKTRRWIDVTNIGDLDAEQVTFESVGDQPRMHVMTGESPTTIHAGQTRRVPTDYSLGGSGEDILRIRWVEDDEAKEKDFHVG</sequence>
<evidence type="ECO:0000259" key="1">
    <source>
        <dbReference type="Pfam" id="PF13271"/>
    </source>
</evidence>
<name>A0ABP6LNK7_9MICC</name>
<dbReference type="InterPro" id="IPR025139">
    <property type="entry name" value="DUF4062"/>
</dbReference>
<dbReference type="Pfam" id="PF13271">
    <property type="entry name" value="DUF4062"/>
    <property type="match status" value="1"/>
</dbReference>
<accession>A0ABP6LNK7</accession>
<feature type="domain" description="DUF4062" evidence="1">
    <location>
        <begin position="9"/>
        <end position="100"/>
    </location>
</feature>
<proteinExistence type="predicted"/>
<comment type="caution">
    <text evidence="2">The sequence shown here is derived from an EMBL/GenBank/DDBJ whole genome shotgun (WGS) entry which is preliminary data.</text>
</comment>
<organism evidence="2 3">
    <name type="scientific">Nesterenkonia aethiopica</name>
    <dbReference type="NCBI Taxonomy" id="269144"/>
    <lineage>
        <taxon>Bacteria</taxon>
        <taxon>Bacillati</taxon>
        <taxon>Actinomycetota</taxon>
        <taxon>Actinomycetes</taxon>
        <taxon>Micrococcales</taxon>
        <taxon>Micrococcaceae</taxon>
        <taxon>Nesterenkonia</taxon>
    </lineage>
</organism>
<dbReference type="Proteomes" id="UP001500236">
    <property type="component" value="Unassembled WGS sequence"/>
</dbReference>
<evidence type="ECO:0000313" key="3">
    <source>
        <dbReference type="Proteomes" id="UP001500236"/>
    </source>
</evidence>
<gene>
    <name evidence="2" type="ORF">GCM10010529_00940</name>
</gene>
<dbReference type="EMBL" id="BAAAVT010000001">
    <property type="protein sequence ID" value="GAA3050695.1"/>
    <property type="molecule type" value="Genomic_DNA"/>
</dbReference>
<dbReference type="RefSeq" id="WP_344683631.1">
    <property type="nucleotide sequence ID" value="NZ_BAAAVT010000001.1"/>
</dbReference>
<keyword evidence="3" id="KW-1185">Reference proteome</keyword>
<reference evidence="3" key="1">
    <citation type="journal article" date="2019" name="Int. J. Syst. Evol. Microbiol.">
        <title>The Global Catalogue of Microorganisms (GCM) 10K type strain sequencing project: providing services to taxonomists for standard genome sequencing and annotation.</title>
        <authorList>
            <consortium name="The Broad Institute Genomics Platform"/>
            <consortium name="The Broad Institute Genome Sequencing Center for Infectious Disease"/>
            <person name="Wu L."/>
            <person name="Ma J."/>
        </authorList>
    </citation>
    <scope>NUCLEOTIDE SEQUENCE [LARGE SCALE GENOMIC DNA]</scope>
    <source>
        <strain evidence="3">JCM 14309</strain>
    </source>
</reference>
<evidence type="ECO:0000313" key="2">
    <source>
        <dbReference type="EMBL" id="GAA3050695.1"/>
    </source>
</evidence>
<protein>
    <recommendedName>
        <fullName evidence="1">DUF4062 domain-containing protein</fullName>
    </recommendedName>
</protein>